<dbReference type="GO" id="GO:0005634">
    <property type="term" value="C:nucleus"/>
    <property type="evidence" value="ECO:0007669"/>
    <property type="project" value="UniProtKB-SubCell"/>
</dbReference>
<reference evidence="7 8" key="1">
    <citation type="submission" date="2016-04" db="EMBL/GenBank/DDBJ databases">
        <title>The genome of Intoshia linei affirms orthonectids as highly simplified spiralians.</title>
        <authorList>
            <person name="Mikhailov K.V."/>
            <person name="Slusarev G.S."/>
            <person name="Nikitin M.A."/>
            <person name="Logacheva M.D."/>
            <person name="Penin A."/>
            <person name="Aleoshin V."/>
            <person name="Panchin Y.V."/>
        </authorList>
    </citation>
    <scope>NUCLEOTIDE SEQUENCE [LARGE SCALE GENOMIC DNA]</scope>
    <source>
        <strain evidence="7">Intl2013</strain>
        <tissue evidence="7">Whole animal</tissue>
    </source>
</reference>
<feature type="non-terminal residue" evidence="7">
    <location>
        <position position="1"/>
    </location>
</feature>
<dbReference type="AlphaFoldDB" id="A0A177ARR2"/>
<keyword evidence="8" id="KW-1185">Reference proteome</keyword>
<dbReference type="PANTHER" id="PTHR33588:SF1">
    <property type="entry name" value="CILIA- AND FLAGELLA-ASSOCIATED PROTEIN 299"/>
    <property type="match status" value="1"/>
</dbReference>
<evidence type="ECO:0000256" key="1">
    <source>
        <dbReference type="ARBA" id="ARBA00003056"/>
    </source>
</evidence>
<dbReference type="OrthoDB" id="2136125at2759"/>
<evidence type="ECO:0000256" key="5">
    <source>
        <dbReference type="ARBA" id="ARBA00022490"/>
    </source>
</evidence>
<dbReference type="EMBL" id="LWCA01001782">
    <property type="protein sequence ID" value="OAF64510.1"/>
    <property type="molecule type" value="Genomic_DNA"/>
</dbReference>
<comment type="caution">
    <text evidence="7">The sequence shown here is derived from an EMBL/GenBank/DDBJ whole genome shotgun (WGS) entry which is preliminary data.</text>
</comment>
<dbReference type="Pfam" id="PF14713">
    <property type="entry name" value="DUF4464"/>
    <property type="match status" value="1"/>
</dbReference>
<keyword evidence="5" id="KW-0963">Cytoplasm</keyword>
<organism evidence="7 8">
    <name type="scientific">Intoshia linei</name>
    <dbReference type="NCBI Taxonomy" id="1819745"/>
    <lineage>
        <taxon>Eukaryota</taxon>
        <taxon>Metazoa</taxon>
        <taxon>Spiralia</taxon>
        <taxon>Lophotrochozoa</taxon>
        <taxon>Mesozoa</taxon>
        <taxon>Orthonectida</taxon>
        <taxon>Rhopaluridae</taxon>
        <taxon>Intoshia</taxon>
    </lineage>
</organism>
<evidence type="ECO:0000256" key="2">
    <source>
        <dbReference type="ARBA" id="ARBA00004123"/>
    </source>
</evidence>
<feature type="non-terminal residue" evidence="7">
    <location>
        <position position="195"/>
    </location>
</feature>
<keyword evidence="6" id="KW-0539">Nucleus</keyword>
<protein>
    <recommendedName>
        <fullName evidence="4">Cilia- and flagella-associated protein 299</fullName>
    </recommendedName>
</protein>
<dbReference type="GO" id="GO:0005737">
    <property type="term" value="C:cytoplasm"/>
    <property type="evidence" value="ECO:0007669"/>
    <property type="project" value="UniProtKB-SubCell"/>
</dbReference>
<evidence type="ECO:0000313" key="7">
    <source>
        <dbReference type="EMBL" id="OAF64510.1"/>
    </source>
</evidence>
<name>A0A177ARR2_9BILA</name>
<comment type="function">
    <text evidence="1">May be involved in spermatogenesis.</text>
</comment>
<dbReference type="InterPro" id="IPR027887">
    <property type="entry name" value="DUF4464"/>
</dbReference>
<proteinExistence type="predicted"/>
<accession>A0A177ARR2</accession>
<sequence length="195" mass="22668">TAEAITSEFDTYEDFLDSQITSLDLYYLEDEQLARTLVELGHRGSGEILKREDFMQIKKANDIKKPPESSLKKTLSAMNRVYSCELLNEISKREEANRNGRLNTIIFIHDKNARYQNISGYIDLADRLKKDDINMYFNGKRKLLPRAGDLSFYNWDTQNVSTQDSSQYQVLADNPNGLRFKNKRDRKMVNVDPKV</sequence>
<evidence type="ECO:0000256" key="6">
    <source>
        <dbReference type="ARBA" id="ARBA00023242"/>
    </source>
</evidence>
<comment type="subcellular location">
    <subcellularLocation>
        <location evidence="3">Cytoplasm</location>
    </subcellularLocation>
    <subcellularLocation>
        <location evidence="2">Nucleus</location>
    </subcellularLocation>
</comment>
<dbReference type="PANTHER" id="PTHR33588">
    <property type="entry name" value="CILIA- AND FLAGELLA-ASSOCIATED PROTEIN 299"/>
    <property type="match status" value="1"/>
</dbReference>
<evidence type="ECO:0000256" key="3">
    <source>
        <dbReference type="ARBA" id="ARBA00004496"/>
    </source>
</evidence>
<evidence type="ECO:0000313" key="8">
    <source>
        <dbReference type="Proteomes" id="UP000078046"/>
    </source>
</evidence>
<evidence type="ECO:0000256" key="4">
    <source>
        <dbReference type="ARBA" id="ARBA00021436"/>
    </source>
</evidence>
<gene>
    <name evidence="7" type="ORF">A3Q56_07741</name>
</gene>
<dbReference type="Proteomes" id="UP000078046">
    <property type="component" value="Unassembled WGS sequence"/>
</dbReference>